<dbReference type="AlphaFoldDB" id="A0A316C029"/>
<dbReference type="Proteomes" id="UP000245396">
    <property type="component" value="Unassembled WGS sequence"/>
</dbReference>
<accession>A0A316C029</accession>
<organism evidence="1 2">
    <name type="scientific">Pseudaminobacter salicylatoxidans</name>
    <dbReference type="NCBI Taxonomy" id="93369"/>
    <lineage>
        <taxon>Bacteria</taxon>
        <taxon>Pseudomonadati</taxon>
        <taxon>Pseudomonadota</taxon>
        <taxon>Alphaproteobacteria</taxon>
        <taxon>Hyphomicrobiales</taxon>
        <taxon>Phyllobacteriaceae</taxon>
        <taxon>Pseudaminobacter</taxon>
    </lineage>
</organism>
<keyword evidence="2" id="KW-1185">Reference proteome</keyword>
<dbReference type="EMBL" id="QGGG01000014">
    <property type="protein sequence ID" value="PWJ79761.1"/>
    <property type="molecule type" value="Genomic_DNA"/>
</dbReference>
<reference evidence="1 2" key="1">
    <citation type="submission" date="2018-05" db="EMBL/GenBank/DDBJ databases">
        <title>Genomic Encyclopedia of Type Strains, Phase IV (KMG-IV): sequencing the most valuable type-strain genomes for metagenomic binning, comparative biology and taxonomic classification.</title>
        <authorList>
            <person name="Goeker M."/>
        </authorList>
    </citation>
    <scope>NUCLEOTIDE SEQUENCE [LARGE SCALE GENOMIC DNA]</scope>
    <source>
        <strain evidence="1 2">DSM 6986</strain>
    </source>
</reference>
<dbReference type="STRING" id="1192868.GCA_000304395_03545"/>
<protein>
    <submittedName>
        <fullName evidence="1">Uncharacterized protein</fullName>
    </submittedName>
</protein>
<evidence type="ECO:0000313" key="1">
    <source>
        <dbReference type="EMBL" id="PWJ79761.1"/>
    </source>
</evidence>
<proteinExistence type="predicted"/>
<evidence type="ECO:0000313" key="2">
    <source>
        <dbReference type="Proteomes" id="UP000245396"/>
    </source>
</evidence>
<sequence length="214" mass="23615">MPLQNRVNPFGIIHATAARGLFAGNRGVIHDPATRTLLKRRWTTRAWLICECEFRGRKRDVMGRNGPNGGAGWTELFFLDEVTALAAGHRPCFYCRRERARDFARRFGEAFDIDEPKAPQIDTRLHIERRASGGKPTELTCDALADLPDGAMVARGAKAFAIRKGVAHPWSFQGYSPPTTPGGEVGGLVLLTPPSTLAVLRTGYRPVWHPSIEA</sequence>
<dbReference type="OrthoDB" id="894286at2"/>
<comment type="caution">
    <text evidence="1">The sequence shown here is derived from an EMBL/GenBank/DDBJ whole genome shotgun (WGS) entry which is preliminary data.</text>
</comment>
<dbReference type="RefSeq" id="WP_109614151.1">
    <property type="nucleotide sequence ID" value="NZ_QGGG01000014.1"/>
</dbReference>
<name>A0A316C029_PSESE</name>
<gene>
    <name evidence="1" type="ORF">C7441_11437</name>
</gene>